<sequence>MKILAFDSSNQPLVVAVAENDQVLATAADLDLRSHSVKLLPLIDQLMQKVGWQPQDLDRIVVAQGPGSFTGVRLAVTTAKVLAWTLGIELVGVSSLAVCAQSQSDFSGLIIPWFNARNQNIFTGIYRFQTSSLQTISPDQHLSWTTLLSRLAKVSQPLCLVGADLTLPKQALADFPQVQAQLVEEKLPQAQALVQLGYLGQPVTDLDHFSPRYLRKTQAELTWQEKNPQLKENTDYVEDV</sequence>
<reference evidence="2 3" key="1">
    <citation type="submission" date="2020-06" db="EMBL/GenBank/DDBJ databases">
        <authorList>
            <person name="Kang J."/>
        </authorList>
    </citation>
    <scope>NUCLEOTIDE SEQUENCE [LARGE SCALE GENOMIC DNA]</scope>
    <source>
        <strain evidence="2 3">DCY120</strain>
    </source>
</reference>
<dbReference type="NCBIfam" id="TIGR03725">
    <property type="entry name" value="T6A_YeaZ"/>
    <property type="match status" value="1"/>
</dbReference>
<name>A0A850R979_9LACO</name>
<dbReference type="Pfam" id="PF00814">
    <property type="entry name" value="TsaD"/>
    <property type="match status" value="1"/>
</dbReference>
<dbReference type="Gene3D" id="3.30.420.40">
    <property type="match status" value="2"/>
</dbReference>
<dbReference type="InterPro" id="IPR000905">
    <property type="entry name" value="Gcp-like_dom"/>
</dbReference>
<feature type="domain" description="Gcp-like" evidence="1">
    <location>
        <begin position="33"/>
        <end position="149"/>
    </location>
</feature>
<dbReference type="GO" id="GO:0002949">
    <property type="term" value="P:tRNA threonylcarbamoyladenosine modification"/>
    <property type="evidence" value="ECO:0007669"/>
    <property type="project" value="InterPro"/>
</dbReference>
<dbReference type="RefSeq" id="WP_176942128.1">
    <property type="nucleotide sequence ID" value="NZ_JABZEC010000002.1"/>
</dbReference>
<proteinExistence type="predicted"/>
<dbReference type="GO" id="GO:0005829">
    <property type="term" value="C:cytosol"/>
    <property type="evidence" value="ECO:0007669"/>
    <property type="project" value="TreeGrafter"/>
</dbReference>
<evidence type="ECO:0000259" key="1">
    <source>
        <dbReference type="Pfam" id="PF00814"/>
    </source>
</evidence>
<protein>
    <submittedName>
        <fullName evidence="2">tRNA (Adenosine(37)-N6)-threonylcarbamoyltransferase complex dimerization subunit type 1 TsaB</fullName>
    </submittedName>
</protein>
<evidence type="ECO:0000313" key="2">
    <source>
        <dbReference type="EMBL" id="NVY95956.1"/>
    </source>
</evidence>
<dbReference type="InterPro" id="IPR022496">
    <property type="entry name" value="T6A_TsaB"/>
</dbReference>
<keyword evidence="3" id="KW-1185">Reference proteome</keyword>
<dbReference type="AlphaFoldDB" id="A0A850R979"/>
<keyword evidence="2" id="KW-0808">Transferase</keyword>
<dbReference type="PANTHER" id="PTHR11735">
    <property type="entry name" value="TRNA N6-ADENOSINE THREONYLCARBAMOYLTRANSFERASE"/>
    <property type="match status" value="1"/>
</dbReference>
<dbReference type="Proteomes" id="UP000563523">
    <property type="component" value="Unassembled WGS sequence"/>
</dbReference>
<dbReference type="PANTHER" id="PTHR11735:SF11">
    <property type="entry name" value="TRNA THREONYLCARBAMOYLADENOSINE BIOSYNTHESIS PROTEIN TSAB"/>
    <property type="match status" value="1"/>
</dbReference>
<comment type="caution">
    <text evidence="2">The sequence shown here is derived from an EMBL/GenBank/DDBJ whole genome shotgun (WGS) entry which is preliminary data.</text>
</comment>
<dbReference type="SUPFAM" id="SSF53067">
    <property type="entry name" value="Actin-like ATPase domain"/>
    <property type="match status" value="2"/>
</dbReference>
<dbReference type="CDD" id="cd24032">
    <property type="entry name" value="ASKHA_NBD_TsaB"/>
    <property type="match status" value="1"/>
</dbReference>
<dbReference type="EMBL" id="JABZEC010000002">
    <property type="protein sequence ID" value="NVY95956.1"/>
    <property type="molecule type" value="Genomic_DNA"/>
</dbReference>
<gene>
    <name evidence="2" type="primary">tsaB</name>
    <name evidence="2" type="ORF">HU830_01955</name>
</gene>
<organism evidence="2 3">
    <name type="scientific">Bombilactobacillus apium</name>
    <dbReference type="NCBI Taxonomy" id="2675299"/>
    <lineage>
        <taxon>Bacteria</taxon>
        <taxon>Bacillati</taxon>
        <taxon>Bacillota</taxon>
        <taxon>Bacilli</taxon>
        <taxon>Lactobacillales</taxon>
        <taxon>Lactobacillaceae</taxon>
        <taxon>Bombilactobacillus</taxon>
    </lineage>
</organism>
<dbReference type="InterPro" id="IPR043129">
    <property type="entry name" value="ATPase_NBD"/>
</dbReference>
<evidence type="ECO:0000313" key="3">
    <source>
        <dbReference type="Proteomes" id="UP000563523"/>
    </source>
</evidence>
<accession>A0A850R979</accession>
<dbReference type="GO" id="GO:0016740">
    <property type="term" value="F:transferase activity"/>
    <property type="evidence" value="ECO:0007669"/>
    <property type="project" value="UniProtKB-KW"/>
</dbReference>